<dbReference type="GO" id="GO:0005886">
    <property type="term" value="C:plasma membrane"/>
    <property type="evidence" value="ECO:0007669"/>
    <property type="project" value="UniProtKB-SubCell"/>
</dbReference>
<dbReference type="InterPro" id="IPR019823">
    <property type="entry name" value="Mechanosensitive_channel_CS"/>
</dbReference>
<comment type="similarity">
    <text evidence="2 10">Belongs to the MscL family.</text>
</comment>
<reference evidence="11 12" key="1">
    <citation type="submission" date="2019-09" db="EMBL/GenBank/DDBJ databases">
        <title>Complete Genome Sequence of Lactobacillus nenjiangensis SH-Y15, isolated from sauerkraut.</title>
        <authorList>
            <person name="Yang H."/>
        </authorList>
    </citation>
    <scope>NUCLEOTIDE SEQUENCE [LARGE SCALE GENOMIC DNA]</scope>
    <source>
        <strain evidence="11 12">SH-Y15</strain>
    </source>
</reference>
<evidence type="ECO:0000256" key="1">
    <source>
        <dbReference type="ARBA" id="ARBA00004651"/>
    </source>
</evidence>
<keyword evidence="5 10" id="KW-0812">Transmembrane</keyword>
<evidence type="ECO:0000256" key="8">
    <source>
        <dbReference type="ARBA" id="ARBA00023136"/>
    </source>
</evidence>
<dbReference type="PRINTS" id="PR01264">
    <property type="entry name" value="MECHCHANNEL"/>
</dbReference>
<gene>
    <name evidence="10 11" type="primary">mscL</name>
    <name evidence="11" type="ORF">F0161_04635</name>
</gene>
<comment type="function">
    <text evidence="10">Channel that opens in response to stretch forces in the membrane lipid bilayer. May participate in the regulation of osmotic pressure changes within the cell.</text>
</comment>
<dbReference type="RefSeq" id="WP_137602192.1">
    <property type="nucleotide sequence ID" value="NZ_BJEB01000035.1"/>
</dbReference>
<dbReference type="InterPro" id="IPR037673">
    <property type="entry name" value="MSC/AndL"/>
</dbReference>
<dbReference type="PANTHER" id="PTHR30266">
    <property type="entry name" value="MECHANOSENSITIVE CHANNEL MSCL"/>
    <property type="match status" value="1"/>
</dbReference>
<evidence type="ECO:0000256" key="9">
    <source>
        <dbReference type="ARBA" id="ARBA00023303"/>
    </source>
</evidence>
<keyword evidence="3 10" id="KW-0813">Transport</keyword>
<comment type="subunit">
    <text evidence="10">Homopentamer.</text>
</comment>
<evidence type="ECO:0000313" key="12">
    <source>
        <dbReference type="Proteomes" id="UP000325295"/>
    </source>
</evidence>
<evidence type="ECO:0000256" key="5">
    <source>
        <dbReference type="ARBA" id="ARBA00022692"/>
    </source>
</evidence>
<evidence type="ECO:0000256" key="2">
    <source>
        <dbReference type="ARBA" id="ARBA00007254"/>
    </source>
</evidence>
<proteinExistence type="inferred from homology"/>
<dbReference type="SUPFAM" id="SSF81330">
    <property type="entry name" value="Gated mechanosensitive channel"/>
    <property type="match status" value="1"/>
</dbReference>
<sequence length="122" mass="13560">MISEFKNFISRGNVVDLAVGVIIGAAFTAVVKSFTENLISPLLGVFLGKVDFSKIVLTIGSAQFKVGTFINDIINFLIIAFVVFLMIKAINKFVKKQEKTVAPSKEEEYLKDIRDLLEKQSE</sequence>
<protein>
    <recommendedName>
        <fullName evidence="10">Large-conductance mechanosensitive channel</fullName>
    </recommendedName>
</protein>
<dbReference type="EMBL" id="CP043939">
    <property type="protein sequence ID" value="QER67212.1"/>
    <property type="molecule type" value="Genomic_DNA"/>
</dbReference>
<name>A0A5P1X003_9LACO</name>
<dbReference type="InterPro" id="IPR036019">
    <property type="entry name" value="MscL_channel"/>
</dbReference>
<keyword evidence="6 10" id="KW-1133">Transmembrane helix</keyword>
<keyword evidence="4 10" id="KW-1003">Cell membrane</keyword>
<dbReference type="OrthoDB" id="9810350at2"/>
<dbReference type="AlphaFoldDB" id="A0A5P1X003"/>
<accession>A0A5P1X003</accession>
<evidence type="ECO:0000256" key="4">
    <source>
        <dbReference type="ARBA" id="ARBA00022475"/>
    </source>
</evidence>
<evidence type="ECO:0000313" key="11">
    <source>
        <dbReference type="EMBL" id="QER67212.1"/>
    </source>
</evidence>
<dbReference type="Proteomes" id="UP000325295">
    <property type="component" value="Chromosome"/>
</dbReference>
<dbReference type="NCBIfam" id="TIGR00220">
    <property type="entry name" value="mscL"/>
    <property type="match status" value="1"/>
</dbReference>
<evidence type="ECO:0000256" key="10">
    <source>
        <dbReference type="HAMAP-Rule" id="MF_00115"/>
    </source>
</evidence>
<keyword evidence="7 10" id="KW-0406">Ion transport</keyword>
<evidence type="ECO:0000256" key="7">
    <source>
        <dbReference type="ARBA" id="ARBA00023065"/>
    </source>
</evidence>
<organism evidence="11 12">
    <name type="scientific">Paucilactobacillus nenjiangensis</name>
    <dbReference type="NCBI Taxonomy" id="1296540"/>
    <lineage>
        <taxon>Bacteria</taxon>
        <taxon>Bacillati</taxon>
        <taxon>Bacillota</taxon>
        <taxon>Bacilli</taxon>
        <taxon>Lactobacillales</taxon>
        <taxon>Lactobacillaceae</taxon>
        <taxon>Paucilactobacillus</taxon>
    </lineage>
</organism>
<feature type="transmembrane region" description="Helical" evidence="10">
    <location>
        <begin position="12"/>
        <end position="31"/>
    </location>
</feature>
<dbReference type="GO" id="GO:0008381">
    <property type="term" value="F:mechanosensitive monoatomic ion channel activity"/>
    <property type="evidence" value="ECO:0007669"/>
    <property type="project" value="UniProtKB-UniRule"/>
</dbReference>
<dbReference type="PROSITE" id="PS01327">
    <property type="entry name" value="MSCL"/>
    <property type="match status" value="1"/>
</dbReference>
<evidence type="ECO:0000256" key="3">
    <source>
        <dbReference type="ARBA" id="ARBA00022448"/>
    </source>
</evidence>
<dbReference type="Pfam" id="PF01741">
    <property type="entry name" value="MscL"/>
    <property type="match status" value="1"/>
</dbReference>
<comment type="subcellular location">
    <subcellularLocation>
        <location evidence="1 10">Cell membrane</location>
        <topology evidence="1 10">Multi-pass membrane protein</topology>
    </subcellularLocation>
</comment>
<dbReference type="NCBIfam" id="NF001842">
    <property type="entry name" value="PRK00567.1-3"/>
    <property type="match status" value="1"/>
</dbReference>
<evidence type="ECO:0000256" key="6">
    <source>
        <dbReference type="ARBA" id="ARBA00022989"/>
    </source>
</evidence>
<keyword evidence="12" id="KW-1185">Reference proteome</keyword>
<dbReference type="Gene3D" id="1.10.1200.120">
    <property type="entry name" value="Large-conductance mechanosensitive channel, MscL, domain 1"/>
    <property type="match status" value="1"/>
</dbReference>
<dbReference type="HAMAP" id="MF_00115">
    <property type="entry name" value="MscL"/>
    <property type="match status" value="1"/>
</dbReference>
<keyword evidence="9 10" id="KW-0407">Ion channel</keyword>
<dbReference type="InterPro" id="IPR001185">
    <property type="entry name" value="MS_channel"/>
</dbReference>
<keyword evidence="8 10" id="KW-0472">Membrane</keyword>
<dbReference type="PANTHER" id="PTHR30266:SF2">
    <property type="entry name" value="LARGE-CONDUCTANCE MECHANOSENSITIVE CHANNEL"/>
    <property type="match status" value="1"/>
</dbReference>
<dbReference type="KEGG" id="lnn:F0161_04635"/>
<feature type="transmembrane region" description="Helical" evidence="10">
    <location>
        <begin position="73"/>
        <end position="90"/>
    </location>
</feature>